<comment type="caution">
    <text evidence="5">The sequence shown here is derived from an EMBL/GenBank/DDBJ whole genome shotgun (WGS) entry which is preliminary data.</text>
</comment>
<proteinExistence type="predicted"/>
<gene>
    <name evidence="5" type="primary">IntS1</name>
    <name evidence="5" type="ORF">EVAR_83760_1</name>
</gene>
<feature type="domain" description="Integrator complex subunit 1 INTS2-binding" evidence="4">
    <location>
        <begin position="591"/>
        <end position="896"/>
    </location>
</feature>
<dbReference type="InterPro" id="IPR022145">
    <property type="entry name" value="INTS1_RPB2-bd"/>
</dbReference>
<protein>
    <submittedName>
        <fullName evidence="5">Integrator complex subunit 1</fullName>
    </submittedName>
</protein>
<feature type="domain" description="Integrator complex subunit 1 R3" evidence="3">
    <location>
        <begin position="1552"/>
        <end position="1610"/>
    </location>
</feature>
<feature type="domain" description="Integrator complex subunit 1 RPB2-binding" evidence="2">
    <location>
        <begin position="21"/>
        <end position="141"/>
    </location>
</feature>
<dbReference type="GO" id="GO:0032039">
    <property type="term" value="C:integrator complex"/>
    <property type="evidence" value="ECO:0007669"/>
    <property type="project" value="InterPro"/>
</dbReference>
<name>A0A4C1WF98_EUMVA</name>
<dbReference type="InterPro" id="IPR038902">
    <property type="entry name" value="INTS1"/>
</dbReference>
<evidence type="ECO:0000259" key="4">
    <source>
        <dbReference type="Pfam" id="PF22929"/>
    </source>
</evidence>
<evidence type="ECO:0000313" key="5">
    <source>
        <dbReference type="EMBL" id="GBP49811.1"/>
    </source>
</evidence>
<dbReference type="Pfam" id="PF12432">
    <property type="entry name" value="INTS1_RP2B-bd"/>
    <property type="match status" value="1"/>
</dbReference>
<dbReference type="EMBL" id="BGZK01000553">
    <property type="protein sequence ID" value="GBP49811.1"/>
    <property type="molecule type" value="Genomic_DNA"/>
</dbReference>
<organism evidence="5 6">
    <name type="scientific">Eumeta variegata</name>
    <name type="common">Bagworm moth</name>
    <name type="synonym">Eumeta japonica</name>
    <dbReference type="NCBI Taxonomy" id="151549"/>
    <lineage>
        <taxon>Eukaryota</taxon>
        <taxon>Metazoa</taxon>
        <taxon>Ecdysozoa</taxon>
        <taxon>Arthropoda</taxon>
        <taxon>Hexapoda</taxon>
        <taxon>Insecta</taxon>
        <taxon>Pterygota</taxon>
        <taxon>Neoptera</taxon>
        <taxon>Endopterygota</taxon>
        <taxon>Lepidoptera</taxon>
        <taxon>Glossata</taxon>
        <taxon>Ditrysia</taxon>
        <taxon>Tineoidea</taxon>
        <taxon>Psychidae</taxon>
        <taxon>Oiketicinae</taxon>
        <taxon>Eumeta</taxon>
    </lineage>
</organism>
<evidence type="ECO:0000313" key="6">
    <source>
        <dbReference type="Proteomes" id="UP000299102"/>
    </source>
</evidence>
<feature type="region of interest" description="Disordered" evidence="1">
    <location>
        <begin position="916"/>
        <end position="937"/>
    </location>
</feature>
<dbReference type="OrthoDB" id="19938at2759"/>
<dbReference type="PANTHER" id="PTHR21224">
    <property type="entry name" value="INTEGRATOR COMPLEX SUBUNIT 1"/>
    <property type="match status" value="1"/>
</dbReference>
<evidence type="ECO:0000259" key="3">
    <source>
        <dbReference type="Pfam" id="PF22927"/>
    </source>
</evidence>
<dbReference type="Proteomes" id="UP000299102">
    <property type="component" value="Unassembled WGS sequence"/>
</dbReference>
<reference evidence="5 6" key="1">
    <citation type="journal article" date="2019" name="Commun. Biol.">
        <title>The bagworm genome reveals a unique fibroin gene that provides high tensile strength.</title>
        <authorList>
            <person name="Kono N."/>
            <person name="Nakamura H."/>
            <person name="Ohtoshi R."/>
            <person name="Tomita M."/>
            <person name="Numata K."/>
            <person name="Arakawa K."/>
        </authorList>
    </citation>
    <scope>NUCLEOTIDE SEQUENCE [LARGE SCALE GENOMIC DNA]</scope>
</reference>
<sequence>MLLIFTYSLNVPREHTLLLFVLVALAILIRVIAASRLEAWLHSGKLSRAAQELLAYVCCNLETSARDHEVLAQLARMRLKTKPLLGAYISCLREAVADGGALLRPVVTHTVYNELSNVRSPNNMAVLAALMHAQPQAVPHAMADTYHELLLRPEEYLRPLRALTRECVRAAAARPDAAAAAASALVPLARALADRPPHEPATAAAEVRERAFAAIADLLCLCCLLSASQSRHLPDYKQQVCCIQGAAAGWLLDSAAQAYRPSRHDYQLALHKVLFLEPAETYTKADNWPPESERAALHRLCCEVPLPQNTLLRLIFIGLSKELPVGPGEAFELVEQAVRRACALPPDDDPLPVDKLELPEYIFQLCQYHHPDNITLPLGYTAPSLAITSLYWRAWLVLVMLAAHNPHSFAEHVYHKYPTLKALIEMCITNEFNPENVGVVGGADGEAERAAILQLETHLAAASNAKLPITEHTSRLLSQLTMLDPTGPARRPPAAVCEALQQLSGALRLGRLLCRQPALLLDVVERHGTRRAMPWLHRLLQQSQLELSVLPVQCLCEFLAAGGAGEAGGKAPELAAHLRRTLYDSEEGARAVLHYYMQRLAHHHAAVRAHANRGLKLVLSPSGNNEVAELERSSRVQPEEWLELLTQTRQWTAVCEEALSRVRAACLVECSPRALAAYVVWLAQRVATGERTQLADIALDLSQVLMERASVVSSALPPPEQRDAPVLYPSSDEGSGELALDPQRTLHALTTILYTYVREARTIGGVEEPGEPSVTATGSERVELQWPDGRRCSMHVLVAHASVKLLCYGPSTYDVNGEMYAWLCAAWVGRGAPTAFVLGSGGAEEAQLLPDWLRLHLVRSARPPLVEAGLRGLSAHKLALFIQTFGMPVSSIRQLTNARRGKQRGKMSLLTLKQPRERSVRSMRKHADKKMESRPSRSGFNVRAAQNWFKRFQSGNFGVNDEPRSGPSVTDKVNAILEKVEQEQHISPYDIAEELKTGHKTVLIHFKKARYTIQYVVSALLAALDACPAGAVLRLAVERPYMAQLLRVQRARGATGGHAFAATLRLSEPQYPPGKCRSHHARTHLTFSQSHFLCVTDETPFAPRPLPPETGSIWGAAAAAPADDRLRVDCVEALLDSAFFGARNFPQPLDGALARLQAAIAEEACGTGTGPYAQLAINYLVSGTAEPERLWRALASRPSYSVPLLRCLSATSGPSRRALTRACEVLIAVGAGVGPLASALRRAAAPTNGITPASCSASSDPTNALMDRDNLVAALEGSTARSLEPVGARLIGTLHPPLVLEAVSRALERSQAGAYETSVKLEDDTGTPHVLARAGRGAGLLVDWLSELQPDTLGGPAAAAPHAQMRLMFRTGGAPWRPQLVTLLAHRGSWRALHACLTTLLHPEAPGEWSAAAVLELAAALARSPRLSRPAPQLDALRLSHRQLSMLVSYAMEEARGAPSGEPMRRRIEARLPLLLHCCADDAALLCVALTALRAARTPHDVAPRLLLLLLYMKVPKILKLLRESTTRDDDSRTPLPPCTQDAVAARAPCTTDRASHALLTALAADPQPPAKENAKRGWRVECGLRALWARHWRAADRALPLLAALVQGLPPRAPALAHLLAAVELVPDHALFTDTNRLVNDLRNLNER</sequence>
<feature type="domain" description="Integrator complex subunit 1 INTS2-binding" evidence="4">
    <location>
        <begin position="1017"/>
        <end position="1060"/>
    </location>
</feature>
<accession>A0A4C1WF98</accession>
<keyword evidence="6" id="KW-1185">Reference proteome</keyword>
<dbReference type="PANTHER" id="PTHR21224:SF1">
    <property type="entry name" value="INTEGRATOR COMPLEX SUBUNIT 1"/>
    <property type="match status" value="1"/>
</dbReference>
<dbReference type="InterPro" id="IPR053966">
    <property type="entry name" value="INTS1_INTS2-bd"/>
</dbReference>
<evidence type="ECO:0000259" key="2">
    <source>
        <dbReference type="Pfam" id="PF12432"/>
    </source>
</evidence>
<dbReference type="InterPro" id="IPR053964">
    <property type="entry name" value="INT1_R3"/>
</dbReference>
<dbReference type="Pfam" id="PF22927">
    <property type="entry name" value="INT1_R3"/>
    <property type="match status" value="1"/>
</dbReference>
<dbReference type="GO" id="GO:0034474">
    <property type="term" value="P:U2 snRNA 3'-end processing"/>
    <property type="evidence" value="ECO:0007669"/>
    <property type="project" value="InterPro"/>
</dbReference>
<evidence type="ECO:0000256" key="1">
    <source>
        <dbReference type="SAM" id="MobiDB-lite"/>
    </source>
</evidence>
<dbReference type="Pfam" id="PF22929">
    <property type="entry name" value="INTS1_INTS2-bd"/>
    <property type="match status" value="2"/>
</dbReference>
<dbReference type="STRING" id="151549.A0A4C1WF98"/>